<dbReference type="PANTHER" id="PTHR42718">
    <property type="entry name" value="MAJOR FACILITATOR SUPERFAMILY MULTIDRUG TRANSPORTER MFSC"/>
    <property type="match status" value="1"/>
</dbReference>
<keyword evidence="3" id="KW-1003">Cell membrane</keyword>
<reference evidence="9 10" key="1">
    <citation type="submission" date="2024-09" db="EMBL/GenBank/DDBJ databases">
        <authorList>
            <person name="Sun Q."/>
            <person name="Mori K."/>
        </authorList>
    </citation>
    <scope>NUCLEOTIDE SEQUENCE [LARGE SCALE GENOMIC DNA]</scope>
    <source>
        <strain evidence="9 10">TBRC 1432</strain>
    </source>
</reference>
<dbReference type="InterPro" id="IPR036259">
    <property type="entry name" value="MFS_trans_sf"/>
</dbReference>
<dbReference type="NCBIfam" id="TIGR00711">
    <property type="entry name" value="efflux_EmrB"/>
    <property type="match status" value="1"/>
</dbReference>
<keyword evidence="5 7" id="KW-1133">Transmembrane helix</keyword>
<evidence type="ECO:0000256" key="7">
    <source>
        <dbReference type="SAM" id="Phobius"/>
    </source>
</evidence>
<feature type="transmembrane region" description="Helical" evidence="7">
    <location>
        <begin position="396"/>
        <end position="413"/>
    </location>
</feature>
<comment type="caution">
    <text evidence="9">The sequence shown here is derived from an EMBL/GenBank/DDBJ whole genome shotgun (WGS) entry which is preliminary data.</text>
</comment>
<dbReference type="Gene3D" id="1.20.1720.10">
    <property type="entry name" value="Multidrug resistance protein D"/>
    <property type="match status" value="1"/>
</dbReference>
<evidence type="ECO:0000256" key="5">
    <source>
        <dbReference type="ARBA" id="ARBA00022989"/>
    </source>
</evidence>
<gene>
    <name evidence="9" type="ORF">ACFFH7_29535</name>
</gene>
<name>A0ABV6MZE2_9PSEU</name>
<comment type="subcellular location">
    <subcellularLocation>
        <location evidence="1">Cell membrane</location>
        <topology evidence="1">Multi-pass membrane protein</topology>
    </subcellularLocation>
</comment>
<keyword evidence="4 7" id="KW-0812">Transmembrane</keyword>
<proteinExistence type="predicted"/>
<feature type="transmembrane region" description="Helical" evidence="7">
    <location>
        <begin position="219"/>
        <end position="238"/>
    </location>
</feature>
<feature type="transmembrane region" description="Helical" evidence="7">
    <location>
        <begin position="258"/>
        <end position="283"/>
    </location>
</feature>
<feature type="transmembrane region" description="Helical" evidence="7">
    <location>
        <begin position="355"/>
        <end position="375"/>
    </location>
</feature>
<sequence length="452" mass="45971">MSRPWAALCALCLGFFMLLLDSTIVAVALPAIGTSLGSGLDPLVWTLTAYLLAYTAPMLLSSRLGDRFGPKRVYLTGLVLFVAASAGCGLAGSAALLIAARAVQGLAAALMTPQTFAFISHLFPPARRGPARGVWTGVAALATVAGPVIGGLLVDGAGWRWIFFVNVPVGVLAVGLNVLFVPDWRPGRTTGFDIPGIVLSSAGLAGLVCGLQGGRVFGLAPGLVLGAGVALLVAFVVWQRHNRRQPLVPLGVFADRNFSAGTFMGGALAFAMAGMVLPLVLYFQVTLGLSPTEAGLLNAPSALLAGALGPLVGRLTGRMSGQRFVVGGLLAFAAGLALTAWQLRPGADPWAMQPALLLSGIGIGCVFAPMSTVTMSTLDPRLIPTASGVFSTVRQAGGVLGTAAVGMLLQASGGSMADAVRVSLLLPVAVLLLGALAAAAMRTHRPHAVAAN</sequence>
<accession>A0ABV6MZE2</accession>
<dbReference type="RefSeq" id="WP_273943780.1">
    <property type="nucleotide sequence ID" value="NZ_CP097263.1"/>
</dbReference>
<evidence type="ECO:0000313" key="9">
    <source>
        <dbReference type="EMBL" id="MFC0545690.1"/>
    </source>
</evidence>
<evidence type="ECO:0000256" key="6">
    <source>
        <dbReference type="ARBA" id="ARBA00023136"/>
    </source>
</evidence>
<feature type="transmembrane region" description="Helical" evidence="7">
    <location>
        <begin position="419"/>
        <end position="440"/>
    </location>
</feature>
<keyword evidence="2" id="KW-0813">Transport</keyword>
<evidence type="ECO:0000256" key="4">
    <source>
        <dbReference type="ARBA" id="ARBA00022692"/>
    </source>
</evidence>
<keyword evidence="10" id="KW-1185">Reference proteome</keyword>
<feature type="transmembrane region" description="Helical" evidence="7">
    <location>
        <begin position="135"/>
        <end position="154"/>
    </location>
</feature>
<dbReference type="PRINTS" id="PR01036">
    <property type="entry name" value="TCRTETB"/>
</dbReference>
<dbReference type="InterPro" id="IPR011701">
    <property type="entry name" value="MFS"/>
</dbReference>
<keyword evidence="6 7" id="KW-0472">Membrane</keyword>
<evidence type="ECO:0000259" key="8">
    <source>
        <dbReference type="PROSITE" id="PS50850"/>
    </source>
</evidence>
<dbReference type="Proteomes" id="UP001589810">
    <property type="component" value="Unassembled WGS sequence"/>
</dbReference>
<feature type="transmembrane region" description="Helical" evidence="7">
    <location>
        <begin position="324"/>
        <end position="343"/>
    </location>
</feature>
<dbReference type="Pfam" id="PF07690">
    <property type="entry name" value="MFS_1"/>
    <property type="match status" value="1"/>
</dbReference>
<dbReference type="InterPro" id="IPR020846">
    <property type="entry name" value="MFS_dom"/>
</dbReference>
<dbReference type="PROSITE" id="PS50850">
    <property type="entry name" value="MFS"/>
    <property type="match status" value="1"/>
</dbReference>
<feature type="transmembrane region" description="Helical" evidence="7">
    <location>
        <begin position="160"/>
        <end position="180"/>
    </location>
</feature>
<feature type="transmembrane region" description="Helical" evidence="7">
    <location>
        <begin position="192"/>
        <end position="213"/>
    </location>
</feature>
<evidence type="ECO:0000256" key="3">
    <source>
        <dbReference type="ARBA" id="ARBA00022475"/>
    </source>
</evidence>
<dbReference type="SUPFAM" id="SSF103473">
    <property type="entry name" value="MFS general substrate transporter"/>
    <property type="match status" value="1"/>
</dbReference>
<feature type="transmembrane region" description="Helical" evidence="7">
    <location>
        <begin position="105"/>
        <end position="123"/>
    </location>
</feature>
<feature type="transmembrane region" description="Helical" evidence="7">
    <location>
        <begin position="73"/>
        <end position="99"/>
    </location>
</feature>
<protein>
    <submittedName>
        <fullName evidence="9">DHA2 family efflux MFS transporter permease subunit</fullName>
    </submittedName>
</protein>
<feature type="transmembrane region" description="Helical" evidence="7">
    <location>
        <begin position="42"/>
        <end position="61"/>
    </location>
</feature>
<evidence type="ECO:0000313" key="10">
    <source>
        <dbReference type="Proteomes" id="UP001589810"/>
    </source>
</evidence>
<dbReference type="InterPro" id="IPR004638">
    <property type="entry name" value="EmrB-like"/>
</dbReference>
<dbReference type="EMBL" id="JBHLUD010000010">
    <property type="protein sequence ID" value="MFC0545690.1"/>
    <property type="molecule type" value="Genomic_DNA"/>
</dbReference>
<dbReference type="PANTHER" id="PTHR42718:SF42">
    <property type="entry name" value="EXPORT PROTEIN"/>
    <property type="match status" value="1"/>
</dbReference>
<organism evidence="9 10">
    <name type="scientific">Kutzneria chonburiensis</name>
    <dbReference type="NCBI Taxonomy" id="1483604"/>
    <lineage>
        <taxon>Bacteria</taxon>
        <taxon>Bacillati</taxon>
        <taxon>Actinomycetota</taxon>
        <taxon>Actinomycetes</taxon>
        <taxon>Pseudonocardiales</taxon>
        <taxon>Pseudonocardiaceae</taxon>
        <taxon>Kutzneria</taxon>
    </lineage>
</organism>
<feature type="domain" description="Major facilitator superfamily (MFS) profile" evidence="8">
    <location>
        <begin position="7"/>
        <end position="446"/>
    </location>
</feature>
<dbReference type="Gene3D" id="1.20.1250.20">
    <property type="entry name" value="MFS general substrate transporter like domains"/>
    <property type="match status" value="1"/>
</dbReference>
<feature type="transmembrane region" description="Helical" evidence="7">
    <location>
        <begin position="295"/>
        <end position="312"/>
    </location>
</feature>
<evidence type="ECO:0000256" key="2">
    <source>
        <dbReference type="ARBA" id="ARBA00022448"/>
    </source>
</evidence>
<evidence type="ECO:0000256" key="1">
    <source>
        <dbReference type="ARBA" id="ARBA00004651"/>
    </source>
</evidence>